<dbReference type="Pfam" id="PF19384">
    <property type="entry name" value="DUF5959"/>
    <property type="match status" value="1"/>
</dbReference>
<evidence type="ECO:0000313" key="2">
    <source>
        <dbReference type="Proteomes" id="UP001597338"/>
    </source>
</evidence>
<comment type="caution">
    <text evidence="1">The sequence shown here is derived from an EMBL/GenBank/DDBJ whole genome shotgun (WGS) entry which is preliminary data.</text>
</comment>
<name>A0ABW4VBK9_9MICO</name>
<proteinExistence type="predicted"/>
<protein>
    <submittedName>
        <fullName evidence="1">DUF5959 family protein</fullName>
    </submittedName>
</protein>
<sequence length="139" mass="15738">MDKLTLASLPGPDSFVAELSFHSADRGSSGSFQQFHGEFQMRNGFIRAKDSIWADEEDVLAWQAVLDSLDLGQAAGWRMGERGLSLEFVPSDDTREVDYWVSAHSVTYPFVVPRFAVTLDDSWFDRAYRKLDRVLKEIG</sequence>
<organism evidence="1 2">
    <name type="scientific">Promicromonospora aerolata</name>
    <dbReference type="NCBI Taxonomy" id="195749"/>
    <lineage>
        <taxon>Bacteria</taxon>
        <taxon>Bacillati</taxon>
        <taxon>Actinomycetota</taxon>
        <taxon>Actinomycetes</taxon>
        <taxon>Micrococcales</taxon>
        <taxon>Promicromonosporaceae</taxon>
        <taxon>Promicromonospora</taxon>
    </lineage>
</organism>
<dbReference type="EMBL" id="JBHUHF010000001">
    <property type="protein sequence ID" value="MFD2027899.1"/>
    <property type="molecule type" value="Genomic_DNA"/>
</dbReference>
<dbReference type="Proteomes" id="UP001597338">
    <property type="component" value="Unassembled WGS sequence"/>
</dbReference>
<accession>A0ABW4VBK9</accession>
<gene>
    <name evidence="1" type="ORF">ACFSL2_20555</name>
</gene>
<dbReference type="InterPro" id="IPR046003">
    <property type="entry name" value="DUF5959"/>
</dbReference>
<evidence type="ECO:0000313" key="1">
    <source>
        <dbReference type="EMBL" id="MFD2027899.1"/>
    </source>
</evidence>
<reference evidence="2" key="1">
    <citation type="journal article" date="2019" name="Int. J. Syst. Evol. Microbiol.">
        <title>The Global Catalogue of Microorganisms (GCM) 10K type strain sequencing project: providing services to taxonomists for standard genome sequencing and annotation.</title>
        <authorList>
            <consortium name="The Broad Institute Genomics Platform"/>
            <consortium name="The Broad Institute Genome Sequencing Center for Infectious Disease"/>
            <person name="Wu L."/>
            <person name="Ma J."/>
        </authorList>
    </citation>
    <scope>NUCLEOTIDE SEQUENCE [LARGE SCALE GENOMIC DNA]</scope>
    <source>
        <strain evidence="2">CCM 7043</strain>
    </source>
</reference>
<dbReference type="RefSeq" id="WP_377199616.1">
    <property type="nucleotide sequence ID" value="NZ_JBHUHF010000001.1"/>
</dbReference>
<keyword evidence="2" id="KW-1185">Reference proteome</keyword>